<dbReference type="InterPro" id="IPR011528">
    <property type="entry name" value="NERD"/>
</dbReference>
<dbReference type="EMBL" id="NHNI01000002">
    <property type="protein sequence ID" value="OZY84732.1"/>
    <property type="molecule type" value="Genomic_DNA"/>
</dbReference>
<accession>A0A266Q4H6</accession>
<keyword evidence="3 13" id="KW-0347">Helicase</keyword>
<proteinExistence type="predicted"/>
<organism evidence="13 14">
    <name type="scientific">Cellvibrio mixtus</name>
    <dbReference type="NCBI Taxonomy" id="39650"/>
    <lineage>
        <taxon>Bacteria</taxon>
        <taxon>Pseudomonadati</taxon>
        <taxon>Pseudomonadota</taxon>
        <taxon>Gammaproteobacteria</taxon>
        <taxon>Cellvibrionales</taxon>
        <taxon>Cellvibrionaceae</taxon>
        <taxon>Cellvibrio</taxon>
    </lineage>
</organism>
<dbReference type="GO" id="GO:0003677">
    <property type="term" value="F:DNA binding"/>
    <property type="evidence" value="ECO:0007669"/>
    <property type="project" value="InterPro"/>
</dbReference>
<dbReference type="EC" id="5.6.2.4" evidence="7"/>
<evidence type="ECO:0000256" key="9">
    <source>
        <dbReference type="ARBA" id="ARBA00048988"/>
    </source>
</evidence>
<evidence type="ECO:0000256" key="1">
    <source>
        <dbReference type="ARBA" id="ARBA00022741"/>
    </source>
</evidence>
<keyword evidence="2" id="KW-0378">Hydrolase</keyword>
<dbReference type="STRING" id="1209072.GCA_000766945_04026"/>
<dbReference type="PANTHER" id="PTHR11070:SF2">
    <property type="entry name" value="ATP-DEPENDENT DNA HELICASE SRS2"/>
    <property type="match status" value="1"/>
</dbReference>
<evidence type="ECO:0000256" key="3">
    <source>
        <dbReference type="ARBA" id="ARBA00022806"/>
    </source>
</evidence>
<name>A0A266Q4H6_9GAMM</name>
<keyword evidence="1" id="KW-0547">Nucleotide-binding</keyword>
<evidence type="ECO:0000313" key="13">
    <source>
        <dbReference type="EMBL" id="OZY84732.1"/>
    </source>
</evidence>
<keyword evidence="14" id="KW-1185">Reference proteome</keyword>
<evidence type="ECO:0000313" key="14">
    <source>
        <dbReference type="Proteomes" id="UP000216101"/>
    </source>
</evidence>
<feature type="domain" description="UvrD-like helicase C-terminal" evidence="12">
    <location>
        <begin position="542"/>
        <end position="601"/>
    </location>
</feature>
<dbReference type="GO" id="GO:0000725">
    <property type="term" value="P:recombinational repair"/>
    <property type="evidence" value="ECO:0007669"/>
    <property type="project" value="TreeGrafter"/>
</dbReference>
<comment type="catalytic activity">
    <reaction evidence="9">
        <text>ATP + H2O = ADP + phosphate + H(+)</text>
        <dbReference type="Rhea" id="RHEA:13065"/>
        <dbReference type="ChEBI" id="CHEBI:15377"/>
        <dbReference type="ChEBI" id="CHEBI:15378"/>
        <dbReference type="ChEBI" id="CHEBI:30616"/>
        <dbReference type="ChEBI" id="CHEBI:43474"/>
        <dbReference type="ChEBI" id="CHEBI:456216"/>
        <dbReference type="EC" id="5.6.2.4"/>
    </reaction>
</comment>
<sequence>MATILPNINSSSTKMTTGERRFGQRLEKFLEDDYLCWFDVPVGDARRYPDFIILHPGRGLLFLEVKDWKLPTIQSMNHQTFTLLTPNGVINQPNPIEQARQCAYQVVNKLKRDKALAQPEGKHKGGLVCPYGYGVVFTNISRKQLQAALGEDGESVLPAHLVICQDEILEKCDSEEFQQRLWSMFNYQFPQKLSLPQIDRIRAHLFPEIRIGAGTIDLFASPTDDSIKPVDVPDIVKVMDMQQEQLARSFGEGHRVVHGVAGSGKTLILGFRCWYLAQTQSKPILVLCYNMSLAAKLRVFIRDKGIAEQVQVYHFHDWCGQQLRSYHVDTIKSDAPVWERQVLSVIQGVEQGLIPRAQYGAVLIDEGHDFEAEWLTLIVQMIDPETNSLLLLYDDAQSIYKKKNSLSFTLSSVGIQARGRTSILKLNYRNTREILHFAFDFAKDYLQEKDADEDSVPLVKPEMAGKSGTVPVFRLLPNRTQELAFIRACLQKWHDDGVAWSDMVVIYCHHQFGEALLRELNQYAIPAIWMGDKKNRRNYDPAENKVLLVTRQSSKGLEFPRVIVAGLGSLNDDDDTKPEEARLLYVAMTRAQEYLLLTASNNNHYTQQFSVGS</sequence>
<dbReference type="GO" id="GO:0043138">
    <property type="term" value="F:3'-5' DNA helicase activity"/>
    <property type="evidence" value="ECO:0007669"/>
    <property type="project" value="UniProtKB-EC"/>
</dbReference>
<evidence type="ECO:0000256" key="4">
    <source>
        <dbReference type="ARBA" id="ARBA00022840"/>
    </source>
</evidence>
<evidence type="ECO:0000259" key="12">
    <source>
        <dbReference type="Pfam" id="PF13361"/>
    </source>
</evidence>
<evidence type="ECO:0000256" key="6">
    <source>
        <dbReference type="ARBA" id="ARBA00034617"/>
    </source>
</evidence>
<dbReference type="GO" id="GO:0005524">
    <property type="term" value="F:ATP binding"/>
    <property type="evidence" value="ECO:0007669"/>
    <property type="project" value="UniProtKB-KW"/>
</dbReference>
<evidence type="ECO:0000256" key="2">
    <source>
        <dbReference type="ARBA" id="ARBA00022801"/>
    </source>
</evidence>
<dbReference type="Gene3D" id="3.40.50.300">
    <property type="entry name" value="P-loop containing nucleotide triphosphate hydrolases"/>
    <property type="match status" value="2"/>
</dbReference>
<dbReference type="PANTHER" id="PTHR11070">
    <property type="entry name" value="UVRD / RECB / PCRA DNA HELICASE FAMILY MEMBER"/>
    <property type="match status" value="1"/>
</dbReference>
<dbReference type="Pfam" id="PF00580">
    <property type="entry name" value="UvrD-helicase"/>
    <property type="match status" value="1"/>
</dbReference>
<dbReference type="InterPro" id="IPR000212">
    <property type="entry name" value="DNA_helicase_UvrD/REP"/>
</dbReference>
<reference evidence="14" key="1">
    <citation type="submission" date="2017-05" db="EMBL/GenBank/DDBJ databases">
        <authorList>
            <person name="Barney B.M."/>
        </authorList>
    </citation>
    <scope>NUCLEOTIDE SEQUENCE [LARGE SCALE GENOMIC DNA]</scope>
    <source>
        <strain evidence="14">PSBB022</strain>
    </source>
</reference>
<dbReference type="InterPro" id="IPR027417">
    <property type="entry name" value="P-loop_NTPase"/>
</dbReference>
<evidence type="ECO:0000256" key="8">
    <source>
        <dbReference type="ARBA" id="ARBA00034923"/>
    </source>
</evidence>
<evidence type="ECO:0000256" key="7">
    <source>
        <dbReference type="ARBA" id="ARBA00034808"/>
    </source>
</evidence>
<dbReference type="RefSeq" id="WP_094985752.1">
    <property type="nucleotide sequence ID" value="NZ_NHNI01000002.1"/>
</dbReference>
<gene>
    <name evidence="13" type="ORF">CBP51_16315</name>
</gene>
<dbReference type="InterPro" id="IPR014017">
    <property type="entry name" value="DNA_helicase_UvrD-like_C"/>
</dbReference>
<dbReference type="AlphaFoldDB" id="A0A266Q4H6"/>
<dbReference type="SUPFAM" id="SSF52540">
    <property type="entry name" value="P-loop containing nucleoside triphosphate hydrolases"/>
    <property type="match status" value="1"/>
</dbReference>
<keyword evidence="4" id="KW-0067">ATP-binding</keyword>
<comment type="catalytic activity">
    <reaction evidence="6">
        <text>Couples ATP hydrolysis with the unwinding of duplex DNA by translocating in the 3'-5' direction.</text>
        <dbReference type="EC" id="5.6.2.4"/>
    </reaction>
</comment>
<feature type="domain" description="UvrD-like helicase ATP-binding" evidence="10">
    <location>
        <begin position="241"/>
        <end position="329"/>
    </location>
</feature>
<dbReference type="GO" id="GO:0033202">
    <property type="term" value="C:DNA helicase complex"/>
    <property type="evidence" value="ECO:0007669"/>
    <property type="project" value="TreeGrafter"/>
</dbReference>
<dbReference type="Pfam" id="PF08378">
    <property type="entry name" value="NERD"/>
    <property type="match status" value="1"/>
</dbReference>
<evidence type="ECO:0000259" key="11">
    <source>
        <dbReference type="Pfam" id="PF08378"/>
    </source>
</evidence>
<feature type="domain" description="NERD" evidence="11">
    <location>
        <begin position="17"/>
        <end position="114"/>
    </location>
</feature>
<dbReference type="InterPro" id="IPR014016">
    <property type="entry name" value="UvrD-like_ATP-bd"/>
</dbReference>
<dbReference type="Pfam" id="PF13361">
    <property type="entry name" value="UvrD_C"/>
    <property type="match status" value="1"/>
</dbReference>
<evidence type="ECO:0000256" key="5">
    <source>
        <dbReference type="ARBA" id="ARBA00023235"/>
    </source>
</evidence>
<dbReference type="GO" id="GO:0005829">
    <property type="term" value="C:cytosol"/>
    <property type="evidence" value="ECO:0007669"/>
    <property type="project" value="TreeGrafter"/>
</dbReference>
<evidence type="ECO:0000259" key="10">
    <source>
        <dbReference type="Pfam" id="PF00580"/>
    </source>
</evidence>
<dbReference type="GO" id="GO:0016887">
    <property type="term" value="F:ATP hydrolysis activity"/>
    <property type="evidence" value="ECO:0007669"/>
    <property type="project" value="RHEA"/>
</dbReference>
<dbReference type="Proteomes" id="UP000216101">
    <property type="component" value="Unassembled WGS sequence"/>
</dbReference>
<protein>
    <recommendedName>
        <fullName evidence="7">DNA 3'-5' helicase</fullName>
        <ecNumber evidence="7">5.6.2.4</ecNumber>
    </recommendedName>
    <alternativeName>
        <fullName evidence="8">DNA 3'-5' helicase II</fullName>
    </alternativeName>
</protein>
<keyword evidence="5" id="KW-0413">Isomerase</keyword>
<comment type="caution">
    <text evidence="13">The sequence shown here is derived from an EMBL/GenBank/DDBJ whole genome shotgun (WGS) entry which is preliminary data.</text>
</comment>